<reference evidence="7" key="2">
    <citation type="submission" date="2023-11" db="UniProtKB">
        <authorList>
            <consortium name="WormBaseParasite"/>
        </authorList>
    </citation>
    <scope>IDENTIFICATION</scope>
</reference>
<dbReference type="InterPro" id="IPR038425">
    <property type="entry name" value="GAT_sf"/>
</dbReference>
<feature type="region of interest" description="Disordered" evidence="3">
    <location>
        <begin position="122"/>
        <end position="148"/>
    </location>
</feature>
<evidence type="ECO:0008006" key="8">
    <source>
        <dbReference type="Google" id="ProtNLM"/>
    </source>
</evidence>
<organism evidence="6 7">
    <name type="scientific">Trichobilharzia regenti</name>
    <name type="common">Nasal bird schistosome</name>
    <dbReference type="NCBI Taxonomy" id="157069"/>
    <lineage>
        <taxon>Eukaryota</taxon>
        <taxon>Metazoa</taxon>
        <taxon>Spiralia</taxon>
        <taxon>Lophotrochozoa</taxon>
        <taxon>Platyhelminthes</taxon>
        <taxon>Trematoda</taxon>
        <taxon>Digenea</taxon>
        <taxon>Strigeidida</taxon>
        <taxon>Schistosomatoidea</taxon>
        <taxon>Schistosomatidae</taxon>
        <taxon>Trichobilharzia</taxon>
    </lineage>
</organism>
<evidence type="ECO:0000256" key="3">
    <source>
        <dbReference type="SAM" id="MobiDB-lite"/>
    </source>
</evidence>
<feature type="compositionally biased region" description="Polar residues" evidence="3">
    <location>
        <begin position="562"/>
        <end position="572"/>
    </location>
</feature>
<dbReference type="GO" id="GO:0007165">
    <property type="term" value="P:signal transduction"/>
    <property type="evidence" value="ECO:0007669"/>
    <property type="project" value="TreeGrafter"/>
</dbReference>
<evidence type="ECO:0000256" key="2">
    <source>
        <dbReference type="ARBA" id="ARBA00022927"/>
    </source>
</evidence>
<evidence type="ECO:0000259" key="4">
    <source>
        <dbReference type="PROSITE" id="PS50179"/>
    </source>
</evidence>
<dbReference type="InterPro" id="IPR008942">
    <property type="entry name" value="ENTH_VHS"/>
</dbReference>
<protein>
    <recommendedName>
        <fullName evidence="8">VHS domain-containing protein</fullName>
    </recommendedName>
</protein>
<dbReference type="GO" id="GO:0043130">
    <property type="term" value="F:ubiquitin binding"/>
    <property type="evidence" value="ECO:0007669"/>
    <property type="project" value="InterPro"/>
</dbReference>
<dbReference type="PANTHER" id="PTHR13856:SF137">
    <property type="entry name" value="GH05942P"/>
    <property type="match status" value="1"/>
</dbReference>
<proteinExistence type="predicted"/>
<reference evidence="6" key="1">
    <citation type="submission" date="2022-06" db="EMBL/GenBank/DDBJ databases">
        <authorList>
            <person name="Berger JAMES D."/>
            <person name="Berger JAMES D."/>
        </authorList>
    </citation>
    <scope>NUCLEOTIDE SEQUENCE [LARGE SCALE GENOMIC DNA]</scope>
</reference>
<dbReference type="WBParaSite" id="TREG1_122120.2">
    <property type="protein sequence ID" value="TREG1_122120.2"/>
    <property type="gene ID" value="TREG1_122120"/>
</dbReference>
<keyword evidence="1" id="KW-0813">Transport</keyword>
<dbReference type="SUPFAM" id="SSF48464">
    <property type="entry name" value="ENTH/VHS domain"/>
    <property type="match status" value="1"/>
</dbReference>
<name>A0AA85IV91_TRIRE</name>
<dbReference type="AlphaFoldDB" id="A0AA85IV91"/>
<dbReference type="CDD" id="cd14233">
    <property type="entry name" value="GAT_TOM1_like"/>
    <property type="match status" value="1"/>
</dbReference>
<feature type="domain" description="VHS" evidence="4">
    <location>
        <begin position="1"/>
        <end position="94"/>
    </location>
</feature>
<dbReference type="InterPro" id="IPR004152">
    <property type="entry name" value="GAT_dom"/>
</dbReference>
<dbReference type="PROSITE" id="PS50179">
    <property type="entry name" value="VHS"/>
    <property type="match status" value="1"/>
</dbReference>
<dbReference type="SUPFAM" id="SSF89009">
    <property type="entry name" value="GAT-like domain"/>
    <property type="match status" value="1"/>
</dbReference>
<dbReference type="Gene3D" id="1.20.58.160">
    <property type="match status" value="1"/>
</dbReference>
<dbReference type="GO" id="GO:0005768">
    <property type="term" value="C:endosome"/>
    <property type="evidence" value="ECO:0007669"/>
    <property type="project" value="TreeGrafter"/>
</dbReference>
<accession>A0AA85IV91</accession>
<dbReference type="Pfam" id="PF00790">
    <property type="entry name" value="VHS"/>
    <property type="match status" value="1"/>
</dbReference>
<feature type="region of interest" description="Disordered" evidence="3">
    <location>
        <begin position="410"/>
        <end position="514"/>
    </location>
</feature>
<evidence type="ECO:0000313" key="7">
    <source>
        <dbReference type="WBParaSite" id="TREG1_122120.2"/>
    </source>
</evidence>
<dbReference type="InterPro" id="IPR002014">
    <property type="entry name" value="VHS_dom"/>
</dbReference>
<dbReference type="Proteomes" id="UP000050795">
    <property type="component" value="Unassembled WGS sequence"/>
</dbReference>
<feature type="region of interest" description="Disordered" evidence="3">
    <location>
        <begin position="596"/>
        <end position="617"/>
    </location>
</feature>
<keyword evidence="6" id="KW-1185">Reference proteome</keyword>
<feature type="domain" description="GAT" evidence="5">
    <location>
        <begin position="292"/>
        <end position="380"/>
    </location>
</feature>
<feature type="compositionally biased region" description="Acidic residues" evidence="3">
    <location>
        <begin position="483"/>
        <end position="494"/>
    </location>
</feature>
<dbReference type="GO" id="GO:0016020">
    <property type="term" value="C:membrane"/>
    <property type="evidence" value="ECO:0007669"/>
    <property type="project" value="TreeGrafter"/>
</dbReference>
<feature type="region of interest" description="Disordered" evidence="3">
    <location>
        <begin position="547"/>
        <end position="572"/>
    </location>
</feature>
<dbReference type="Pfam" id="PF03127">
    <property type="entry name" value="GAT"/>
    <property type="match status" value="1"/>
</dbReference>
<sequence>MSAGRDNISIWYTLTLLETLVRNCGRRFHSQVANKEFLHAFLKLLSPKNDPPQQLQTKVLYMLKCWISSNWDVPGKRDLDKVYASLLQRGVQFPTVLPSECCLPKPLRMSARENLIISKSGPSIPQATGLQEKKKSIPRTMSVGSSGIESDFHQRSRLAVNPSHTSTLHPCSSCHCVHDSSGQPTACRYLHTRSNMNSSNDSSLVSSGRYSRSVHFNPRSQTRIHGVPANDGTVMVINSGRQDSSSIIHQQSQARCLPTSNTAGRINNSSSVINHDEMELDEEGTVRHLNASQRIKLTEDLAVVETNINVLNDLLAELRPDTVTTDDLNLLKELNCTCRAMHQRVMEFLSQVSDEEVTPSLIQVNDNLTHALSRYDRFERYYQLSLQHSDGNSNSNSQQSNRQLCLDSSRPQLCLTGPSGDNTDSRRNRSNQQQQQQQLAITAGPSRRSTKTSCIPNGSTVGYRVNGVQNHQREVSDNNLGVDDGDDDDDDESLLDISEGPSGITSRSHDSDETDEIAQWLSSRQLIPVDAQHQEPNRQLYDRQQANALSSNSRSHHRPMLNHSTSASSRLTTSVVTAATPINPTIGGALCLPLSTTHSQSTSSKPTQSHQSSRALL</sequence>
<dbReference type="PANTHER" id="PTHR13856">
    <property type="entry name" value="VHS DOMAIN CONTAINING PROTEIN FAMILY"/>
    <property type="match status" value="1"/>
</dbReference>
<evidence type="ECO:0000313" key="6">
    <source>
        <dbReference type="Proteomes" id="UP000050795"/>
    </source>
</evidence>
<dbReference type="GO" id="GO:0015031">
    <property type="term" value="P:protein transport"/>
    <property type="evidence" value="ECO:0007669"/>
    <property type="project" value="UniProtKB-KW"/>
</dbReference>
<dbReference type="Gene3D" id="1.25.40.90">
    <property type="match status" value="1"/>
</dbReference>
<dbReference type="PROSITE" id="PS50909">
    <property type="entry name" value="GAT"/>
    <property type="match status" value="1"/>
</dbReference>
<dbReference type="GO" id="GO:0035091">
    <property type="term" value="F:phosphatidylinositol binding"/>
    <property type="evidence" value="ECO:0007669"/>
    <property type="project" value="InterPro"/>
</dbReference>
<feature type="compositionally biased region" description="Polar residues" evidence="3">
    <location>
        <begin position="451"/>
        <end position="460"/>
    </location>
</feature>
<evidence type="ECO:0000259" key="5">
    <source>
        <dbReference type="PROSITE" id="PS50909"/>
    </source>
</evidence>
<dbReference type="GO" id="GO:0030276">
    <property type="term" value="F:clathrin binding"/>
    <property type="evidence" value="ECO:0007669"/>
    <property type="project" value="TreeGrafter"/>
</dbReference>
<evidence type="ECO:0000256" key="1">
    <source>
        <dbReference type="ARBA" id="ARBA00022448"/>
    </source>
</evidence>
<keyword evidence="2" id="KW-0653">Protein transport</keyword>